<keyword evidence="6" id="KW-0472">Membrane</keyword>
<keyword evidence="8" id="KW-0449">Lipoprotein</keyword>
<evidence type="ECO:0000256" key="8">
    <source>
        <dbReference type="ARBA" id="ARBA00023288"/>
    </source>
</evidence>
<reference evidence="9" key="1">
    <citation type="submission" date="2021-12" db="EMBL/GenBank/DDBJ databases">
        <authorList>
            <person name="Rodrigo-Torres L."/>
            <person name="Arahal R. D."/>
            <person name="Lucena T."/>
        </authorList>
    </citation>
    <scope>NUCLEOTIDE SEQUENCE</scope>
    <source>
        <strain evidence="9">CECT 8267</strain>
    </source>
</reference>
<gene>
    <name evidence="9" type="primary">csgG</name>
    <name evidence="9" type="ORF">SIN8267_02810</name>
</gene>
<organism evidence="9 10">
    <name type="scientific">Sinobacterium norvegicum</name>
    <dbReference type="NCBI Taxonomy" id="1641715"/>
    <lineage>
        <taxon>Bacteria</taxon>
        <taxon>Pseudomonadati</taxon>
        <taxon>Pseudomonadota</taxon>
        <taxon>Gammaproteobacteria</taxon>
        <taxon>Cellvibrionales</taxon>
        <taxon>Spongiibacteraceae</taxon>
        <taxon>Sinobacterium</taxon>
    </lineage>
</organism>
<evidence type="ECO:0000256" key="4">
    <source>
        <dbReference type="ARBA" id="ARBA00022475"/>
    </source>
</evidence>
<dbReference type="PANTHER" id="PTHR41164:SF1">
    <property type="entry name" value="CURLI PRODUCTION ASSEMBLY_TRANSPORT COMPONENT CSGG"/>
    <property type="match status" value="1"/>
</dbReference>
<keyword evidence="4" id="KW-1003">Cell membrane</keyword>
<dbReference type="Pfam" id="PF03783">
    <property type="entry name" value="CsgG"/>
    <property type="match status" value="1"/>
</dbReference>
<accession>A0ABN8ENY7</accession>
<protein>
    <recommendedName>
        <fullName evidence="3">Curli production assembly/transport component CsgG</fullName>
    </recommendedName>
</protein>
<keyword evidence="5" id="KW-0732">Signal</keyword>
<proteinExistence type="inferred from homology"/>
<dbReference type="InterPro" id="IPR005534">
    <property type="entry name" value="Curli_assmbl/transp-comp_CsgG"/>
</dbReference>
<evidence type="ECO:0000256" key="3">
    <source>
        <dbReference type="ARBA" id="ARBA00014028"/>
    </source>
</evidence>
<dbReference type="RefSeq" id="WP_237445355.1">
    <property type="nucleotide sequence ID" value="NZ_CAKLPX010000003.1"/>
</dbReference>
<evidence type="ECO:0000313" key="10">
    <source>
        <dbReference type="Proteomes" id="UP000838100"/>
    </source>
</evidence>
<dbReference type="PANTHER" id="PTHR41164">
    <property type="entry name" value="CURLI PRODUCTION ASSEMBLY/TRANSPORT COMPONENT CSGG"/>
    <property type="match status" value="1"/>
</dbReference>
<evidence type="ECO:0000256" key="5">
    <source>
        <dbReference type="ARBA" id="ARBA00022729"/>
    </source>
</evidence>
<evidence type="ECO:0000256" key="6">
    <source>
        <dbReference type="ARBA" id="ARBA00023136"/>
    </source>
</evidence>
<dbReference type="Proteomes" id="UP000838100">
    <property type="component" value="Unassembled WGS sequence"/>
</dbReference>
<evidence type="ECO:0000256" key="7">
    <source>
        <dbReference type="ARBA" id="ARBA00023139"/>
    </source>
</evidence>
<comment type="function">
    <text evidence="1">May be involved in the biogenesis of curli organelles.</text>
</comment>
<comment type="similarity">
    <text evidence="2">Belongs to the CsgG family.</text>
</comment>
<evidence type="ECO:0000256" key="2">
    <source>
        <dbReference type="ARBA" id="ARBA00008899"/>
    </source>
</evidence>
<keyword evidence="10" id="KW-1185">Reference proteome</keyword>
<name>A0ABN8ENY7_9GAMM</name>
<dbReference type="EMBL" id="CAKLPX010000003">
    <property type="protein sequence ID" value="CAH0992677.1"/>
    <property type="molecule type" value="Genomic_DNA"/>
</dbReference>
<dbReference type="PROSITE" id="PS51257">
    <property type="entry name" value="PROKAR_LIPOPROTEIN"/>
    <property type="match status" value="1"/>
</dbReference>
<dbReference type="Gene3D" id="3.40.50.10610">
    <property type="entry name" value="ABC-type transport auxiliary lipoprotein component"/>
    <property type="match status" value="2"/>
</dbReference>
<keyword evidence="7" id="KW-0564">Palmitate</keyword>
<evidence type="ECO:0000313" key="9">
    <source>
        <dbReference type="EMBL" id="CAH0992677.1"/>
    </source>
</evidence>
<sequence length="294" mass="32562">MKTALIIIFVVVLSACNTVETYYVSGPDRAELATATATYKELVSLPEPRGRIVASVYSFRDQTGQYRSYPSSSFSTAVTQGGAAMLAKALHDSNWFITLEREGLQNLLTERKIIRAAQRKPNAPSNNSDYLPSLVAANVLMEGGIIAYESNVQTGGVGARYLGIGGDQKYQVDQVTINLRLIDIRSGQVLNNVSTSKTILSTELQAGVFKFIEYQELLEAEIGVTVNEPAQLCVQAAIEAAVIHIIAQGVQRNQWQLKNPNDWPESTLATYLMQQYEHRQPVVDDHEPHIYKRK</sequence>
<evidence type="ECO:0000256" key="1">
    <source>
        <dbReference type="ARBA" id="ARBA00003989"/>
    </source>
</evidence>
<comment type="caution">
    <text evidence="9">The sequence shown here is derived from an EMBL/GenBank/DDBJ whole genome shotgun (WGS) entry which is preliminary data.</text>
</comment>